<dbReference type="InterPro" id="IPR012337">
    <property type="entry name" value="RNaseH-like_sf"/>
</dbReference>
<dbReference type="PANTHER" id="PTHR42648:SF18">
    <property type="entry name" value="RETROTRANSPOSON, UNCLASSIFIED-LIKE PROTEIN"/>
    <property type="match status" value="1"/>
</dbReference>
<dbReference type="GO" id="GO:0003676">
    <property type="term" value="F:nucleic acid binding"/>
    <property type="evidence" value="ECO:0007669"/>
    <property type="project" value="InterPro"/>
</dbReference>
<evidence type="ECO:0000313" key="2">
    <source>
        <dbReference type="EMBL" id="KAK3033277.1"/>
    </source>
</evidence>
<feature type="domain" description="GAG-pre-integrase" evidence="1">
    <location>
        <begin position="67"/>
        <end position="102"/>
    </location>
</feature>
<dbReference type="AlphaFoldDB" id="A0AA88WTH3"/>
<protein>
    <recommendedName>
        <fullName evidence="1">GAG-pre-integrase domain-containing protein</fullName>
    </recommendedName>
</protein>
<evidence type="ECO:0000313" key="3">
    <source>
        <dbReference type="Proteomes" id="UP001188597"/>
    </source>
</evidence>
<keyword evidence="3" id="KW-1185">Reference proteome</keyword>
<dbReference type="EMBL" id="JAVXUP010000240">
    <property type="protein sequence ID" value="KAK3033277.1"/>
    <property type="molecule type" value="Genomic_DNA"/>
</dbReference>
<accession>A0AA88WTH3</accession>
<dbReference type="Pfam" id="PF13976">
    <property type="entry name" value="gag_pre-integrs"/>
    <property type="match status" value="1"/>
</dbReference>
<dbReference type="Gene3D" id="3.30.420.10">
    <property type="entry name" value="Ribonuclease H-like superfamily/Ribonuclease H"/>
    <property type="match status" value="1"/>
</dbReference>
<gene>
    <name evidence="2" type="ORF">RJ639_034351</name>
</gene>
<name>A0AA88WTH3_9ASTE</name>
<dbReference type="Proteomes" id="UP001188597">
    <property type="component" value="Unassembled WGS sequence"/>
</dbReference>
<organism evidence="2 3">
    <name type="scientific">Escallonia herrerae</name>
    <dbReference type="NCBI Taxonomy" id="1293975"/>
    <lineage>
        <taxon>Eukaryota</taxon>
        <taxon>Viridiplantae</taxon>
        <taxon>Streptophyta</taxon>
        <taxon>Embryophyta</taxon>
        <taxon>Tracheophyta</taxon>
        <taxon>Spermatophyta</taxon>
        <taxon>Magnoliopsida</taxon>
        <taxon>eudicotyledons</taxon>
        <taxon>Gunneridae</taxon>
        <taxon>Pentapetalae</taxon>
        <taxon>asterids</taxon>
        <taxon>campanulids</taxon>
        <taxon>Escalloniales</taxon>
        <taxon>Escalloniaceae</taxon>
        <taxon>Escallonia</taxon>
    </lineage>
</organism>
<dbReference type="PANTHER" id="PTHR42648">
    <property type="entry name" value="TRANSPOSASE, PUTATIVE-RELATED"/>
    <property type="match status" value="1"/>
</dbReference>
<dbReference type="SUPFAM" id="SSF53098">
    <property type="entry name" value="Ribonuclease H-like"/>
    <property type="match status" value="1"/>
</dbReference>
<dbReference type="InterPro" id="IPR039537">
    <property type="entry name" value="Retrotran_Ty1/copia-like"/>
</dbReference>
<sequence length="191" mass="21845">MARECKSKKKAVESNAATFKVEEWDAEAFFAAEEEDLAFAAITSNRINYEKDLIVVSVETAYVDKARRNETDDLWHMRLSHVSYSKLDVMIKKSMLKGLPQIEVRTDTELIALIHSDVSGLVRQASIGGMKYMMTFIDDFSREFKKEAEAEVGEKVRSLRTDNGGEYTSDKFSDFLQECRIRHQFTCCSTP</sequence>
<comment type="caution">
    <text evidence="2">The sequence shown here is derived from an EMBL/GenBank/DDBJ whole genome shotgun (WGS) entry which is preliminary data.</text>
</comment>
<reference evidence="2" key="1">
    <citation type="submission" date="2022-12" db="EMBL/GenBank/DDBJ databases">
        <title>Draft genome assemblies for two species of Escallonia (Escalloniales).</title>
        <authorList>
            <person name="Chanderbali A."/>
            <person name="Dervinis C."/>
            <person name="Anghel I."/>
            <person name="Soltis D."/>
            <person name="Soltis P."/>
            <person name="Zapata F."/>
        </authorList>
    </citation>
    <scope>NUCLEOTIDE SEQUENCE</scope>
    <source>
        <strain evidence="2">UCBG64.0493</strain>
        <tissue evidence="2">Leaf</tissue>
    </source>
</reference>
<dbReference type="InterPro" id="IPR025724">
    <property type="entry name" value="GAG-pre-integrase_dom"/>
</dbReference>
<dbReference type="InterPro" id="IPR036397">
    <property type="entry name" value="RNaseH_sf"/>
</dbReference>
<evidence type="ECO:0000259" key="1">
    <source>
        <dbReference type="Pfam" id="PF13976"/>
    </source>
</evidence>
<proteinExistence type="predicted"/>